<keyword evidence="3" id="KW-1185">Reference proteome</keyword>
<reference evidence="2 3" key="1">
    <citation type="submission" date="2017-07" db="EMBL/GenBank/DDBJ databases">
        <title>Phylogenetic study on the rhizospheric bacterium Ochrobactrum sp. A44.</title>
        <authorList>
            <person name="Krzyzanowska D.M."/>
            <person name="Ossowicki A."/>
            <person name="Rajewska M."/>
            <person name="Maciag T."/>
            <person name="Kaczynski Z."/>
            <person name="Czerwicka M."/>
            <person name="Jafra S."/>
        </authorList>
    </citation>
    <scope>NUCLEOTIDE SEQUENCE [LARGE SCALE GENOMIC DNA]</scope>
    <source>
        <strain evidence="2 3">CCUG 30717</strain>
    </source>
</reference>
<evidence type="ECO:0000256" key="1">
    <source>
        <dbReference type="SAM" id="MobiDB-lite"/>
    </source>
</evidence>
<protein>
    <submittedName>
        <fullName evidence="2">Transposase domain protein</fullName>
    </submittedName>
</protein>
<name>A0A256GMX1_9HYPH</name>
<proteinExistence type="predicted"/>
<evidence type="ECO:0000313" key="3">
    <source>
        <dbReference type="Proteomes" id="UP000216188"/>
    </source>
</evidence>
<feature type="region of interest" description="Disordered" evidence="1">
    <location>
        <begin position="41"/>
        <end position="62"/>
    </location>
</feature>
<organism evidence="2 3">
    <name type="scientific">Brucella pseudogrignonensis</name>
    <dbReference type="NCBI Taxonomy" id="419475"/>
    <lineage>
        <taxon>Bacteria</taxon>
        <taxon>Pseudomonadati</taxon>
        <taxon>Pseudomonadota</taxon>
        <taxon>Alphaproteobacteria</taxon>
        <taxon>Hyphomicrobiales</taxon>
        <taxon>Brucellaceae</taxon>
        <taxon>Brucella/Ochrobactrum group</taxon>
        <taxon>Brucella</taxon>
    </lineage>
</organism>
<dbReference type="AlphaFoldDB" id="A0A256GMX1"/>
<gene>
    <name evidence="2" type="ORF">CEV34_1191</name>
</gene>
<evidence type="ECO:0000313" key="2">
    <source>
        <dbReference type="EMBL" id="OYR28472.1"/>
    </source>
</evidence>
<feature type="compositionally biased region" description="Polar residues" evidence="1">
    <location>
        <begin position="45"/>
        <end position="62"/>
    </location>
</feature>
<dbReference type="EMBL" id="NNRM01000015">
    <property type="protein sequence ID" value="OYR28472.1"/>
    <property type="molecule type" value="Genomic_DNA"/>
</dbReference>
<dbReference type="Proteomes" id="UP000216188">
    <property type="component" value="Unassembled WGS sequence"/>
</dbReference>
<accession>A0A256GMX1</accession>
<sequence>MSSFADFVFPLKANSKVTYALSHRATASEISSSAFPIASKALDESQPSTTGTHKTASPRSSS</sequence>
<comment type="caution">
    <text evidence="2">The sequence shown here is derived from an EMBL/GenBank/DDBJ whole genome shotgun (WGS) entry which is preliminary data.</text>
</comment>